<comment type="subunit">
    <text evidence="8">Homotetramer.</text>
</comment>
<dbReference type="EMBL" id="JBFKZN010000004">
    <property type="protein sequence ID" value="MEW5289285.1"/>
    <property type="molecule type" value="Genomic_DNA"/>
</dbReference>
<evidence type="ECO:0000256" key="5">
    <source>
        <dbReference type="ARBA" id="ARBA00022840"/>
    </source>
</evidence>
<evidence type="ECO:0000256" key="8">
    <source>
        <dbReference type="HAMAP-Rule" id="MF_00770"/>
    </source>
</evidence>
<dbReference type="Gene3D" id="3.40.225.10">
    <property type="entry name" value="Class II aldolase/adducin N-terminal domain"/>
    <property type="match status" value="1"/>
</dbReference>
<keyword evidence="3" id="KW-0547">Nucleotide-binding</keyword>
<keyword evidence="8" id="KW-0862">Zinc</keyword>
<comment type="function">
    <text evidence="8">Catalyzes the reversible cleavage of L-rhamnulose-1-phosphate to dihydroxyacetone phosphate (DHAP) and L-lactaldehyde.</text>
</comment>
<accession>A0ABV3N0E7</accession>
<dbReference type="EC" id="4.1.2.19" evidence="8"/>
<evidence type="ECO:0000313" key="10">
    <source>
        <dbReference type="EMBL" id="MEW5289285.1"/>
    </source>
</evidence>
<keyword evidence="2 10" id="KW-0808">Transferase</keyword>
<dbReference type="NCBIfam" id="NF002963">
    <property type="entry name" value="PRK03634.1"/>
    <property type="match status" value="1"/>
</dbReference>
<proteinExistence type="inferred from homology"/>
<evidence type="ECO:0000259" key="9">
    <source>
        <dbReference type="SMART" id="SM01007"/>
    </source>
</evidence>
<comment type="caution">
    <text evidence="10">The sequence shown here is derived from an EMBL/GenBank/DDBJ whole genome shotgun (WGS) entry which is preliminary data.</text>
</comment>
<dbReference type="CDD" id="cd07771">
    <property type="entry name" value="ASKHA_NBD_FGGY_RhaB-like"/>
    <property type="match status" value="1"/>
</dbReference>
<feature type="binding site" evidence="8">
    <location>
        <position position="557"/>
    </location>
    <ligand>
        <name>Zn(2+)</name>
        <dbReference type="ChEBI" id="CHEBI:29105"/>
    </ligand>
</feature>
<comment type="similarity">
    <text evidence="1">Belongs to the FGGY kinase family.</text>
</comment>
<name>A0ABV3N0E7_9GAMM</name>
<feature type="binding site" evidence="8">
    <location>
        <position position="626"/>
    </location>
    <ligand>
        <name>Zn(2+)</name>
        <dbReference type="ChEBI" id="CHEBI:29105"/>
    </ligand>
</feature>
<dbReference type="Proteomes" id="UP001554567">
    <property type="component" value="Unassembled WGS sequence"/>
</dbReference>
<reference evidence="10 11" key="1">
    <citation type="submission" date="2024-07" db="EMBL/GenBank/DDBJ databases">
        <authorList>
            <person name="Dulla G.F.J."/>
            <person name="Delorm J.G."/>
        </authorList>
    </citation>
    <scope>NUCLEOTIDE SEQUENCE [LARGE SCALE GENOMIC DNA]</scope>
    <source>
        <strain evidence="10 11">JGD 233</strain>
    </source>
</reference>
<keyword evidence="4" id="KW-0418">Kinase</keyword>
<evidence type="ECO:0000256" key="7">
    <source>
        <dbReference type="ARBA" id="ARBA00023308"/>
    </source>
</evidence>
<dbReference type="InterPro" id="IPR043129">
    <property type="entry name" value="ATPase_NBD"/>
</dbReference>
<organism evidence="10 11">
    <name type="scientific">Erwinia papayae</name>
    <dbReference type="NCBI Taxonomy" id="206499"/>
    <lineage>
        <taxon>Bacteria</taxon>
        <taxon>Pseudomonadati</taxon>
        <taxon>Pseudomonadota</taxon>
        <taxon>Gammaproteobacteria</taxon>
        <taxon>Enterobacterales</taxon>
        <taxon>Erwiniaceae</taxon>
        <taxon>Erwinia</taxon>
    </lineage>
</organism>
<dbReference type="RefSeq" id="WP_367167250.1">
    <property type="nucleotide sequence ID" value="NZ_JBFKZN010000004.1"/>
</dbReference>
<dbReference type="Pfam" id="PF00370">
    <property type="entry name" value="FGGY_N"/>
    <property type="match status" value="1"/>
</dbReference>
<dbReference type="InterPro" id="IPR036409">
    <property type="entry name" value="Aldolase_II/adducin_N_sf"/>
</dbReference>
<dbReference type="Pfam" id="PF00596">
    <property type="entry name" value="Aldolase_II"/>
    <property type="match status" value="1"/>
</dbReference>
<feature type="active site" evidence="8">
    <location>
        <position position="531"/>
    </location>
</feature>
<keyword evidence="5" id="KW-0067">ATP-binding</keyword>
<dbReference type="InterPro" id="IPR013447">
    <property type="entry name" value="Rhamnulose-1-P_Aldolase"/>
</dbReference>
<protein>
    <recommendedName>
        <fullName evidence="8">Rhamnulose-1-phosphate aldolase</fullName>
        <ecNumber evidence="8">4.1.2.19</ecNumber>
    </recommendedName>
</protein>
<keyword evidence="8" id="KW-0479">Metal-binding</keyword>
<dbReference type="GO" id="GO:0008993">
    <property type="term" value="F:rhamnulokinase activity"/>
    <property type="evidence" value="ECO:0007669"/>
    <property type="project" value="UniProtKB-EC"/>
</dbReference>
<dbReference type="PANTHER" id="PTHR10196:SF93">
    <property type="entry name" value="L-RHAMNULOKINASE"/>
    <property type="match status" value="1"/>
</dbReference>
<comment type="subcellular location">
    <subcellularLocation>
        <location evidence="8">Cytoplasm</location>
    </subcellularLocation>
</comment>
<dbReference type="InterPro" id="IPR013449">
    <property type="entry name" value="Rhamnulokinase"/>
</dbReference>
<comment type="catalytic activity">
    <reaction evidence="8">
        <text>L-rhamnulose 1-phosphate = (S)-lactaldehyde + dihydroxyacetone phosphate</text>
        <dbReference type="Rhea" id="RHEA:19689"/>
        <dbReference type="ChEBI" id="CHEBI:18041"/>
        <dbReference type="ChEBI" id="CHEBI:57642"/>
        <dbReference type="ChEBI" id="CHEBI:58313"/>
        <dbReference type="EC" id="4.1.2.19"/>
    </reaction>
</comment>
<keyword evidence="8" id="KW-0456">Lyase</keyword>
<evidence type="ECO:0000256" key="6">
    <source>
        <dbReference type="ARBA" id="ARBA00023157"/>
    </source>
</evidence>
<dbReference type="SMART" id="SM01007">
    <property type="entry name" value="Aldolase_II"/>
    <property type="match status" value="1"/>
</dbReference>
<gene>
    <name evidence="10" type="primary">rhaB</name>
    <name evidence="8" type="synonym">rhaD</name>
    <name evidence="10" type="ORF">ABW286_08840</name>
</gene>
<keyword evidence="7 8" id="KW-0684">Rhamnose metabolism</keyword>
<evidence type="ECO:0000256" key="4">
    <source>
        <dbReference type="ARBA" id="ARBA00022777"/>
    </source>
</evidence>
<comment type="cofactor">
    <cofactor evidence="8">
        <name>Zn(2+)</name>
        <dbReference type="ChEBI" id="CHEBI:29105"/>
    </cofactor>
    <text evidence="8">Binds 1 zinc ion per subunit.</text>
</comment>
<dbReference type="InterPro" id="IPR018485">
    <property type="entry name" value="FGGY_C"/>
</dbReference>
<dbReference type="PANTHER" id="PTHR10196">
    <property type="entry name" value="SUGAR KINASE"/>
    <property type="match status" value="1"/>
</dbReference>
<dbReference type="Pfam" id="PF02782">
    <property type="entry name" value="FGGY_C"/>
    <property type="match status" value="1"/>
</dbReference>
<comment type="similarity">
    <text evidence="8">Belongs to the aldolase class II family. RhaD subfamily.</text>
</comment>
<feature type="binding site" evidence="8">
    <location>
        <position position="555"/>
    </location>
    <ligand>
        <name>Zn(2+)</name>
        <dbReference type="ChEBI" id="CHEBI:29105"/>
    </ligand>
</feature>
<keyword evidence="6" id="KW-1015">Disulfide bond</keyword>
<evidence type="ECO:0000256" key="2">
    <source>
        <dbReference type="ARBA" id="ARBA00022679"/>
    </source>
</evidence>
<evidence type="ECO:0000256" key="3">
    <source>
        <dbReference type="ARBA" id="ARBA00022741"/>
    </source>
</evidence>
<dbReference type="InterPro" id="IPR001303">
    <property type="entry name" value="Aldolase_II/adducin_N"/>
</dbReference>
<dbReference type="SUPFAM" id="SSF53639">
    <property type="entry name" value="AraD/HMP-PK domain-like"/>
    <property type="match status" value="1"/>
</dbReference>
<dbReference type="NCBIfam" id="NF007925">
    <property type="entry name" value="PRK10640.1"/>
    <property type="match status" value="1"/>
</dbReference>
<evidence type="ECO:0000256" key="1">
    <source>
        <dbReference type="ARBA" id="ARBA00009156"/>
    </source>
</evidence>
<dbReference type="InterPro" id="IPR018484">
    <property type="entry name" value="FGGY_N"/>
</dbReference>
<feature type="domain" description="Class II aldolase/adducin N-terminal" evidence="9">
    <location>
        <begin position="461"/>
        <end position="653"/>
    </location>
</feature>
<dbReference type="Gene3D" id="3.30.420.40">
    <property type="match status" value="2"/>
</dbReference>
<comment type="pathway">
    <text evidence="8">Carbohydrate degradation; L-rhamnose degradation; glycerone phosphate from L-rhamnose: step 3/3.</text>
</comment>
<sequence>MSIRNCVAIDLGASSGRVMLARFDSHNGELALQEIARTKNRLVTLSDFQCWDIDALEKFIFDALLTLEPHGIHADSIGIDTWGVDFILLDKQGKRIGLPVAYRDDRTHGIQEQACCELGRETIYKRTGIQFLPFNTLYQLRALSESKAAWLKDVRHALLIPDYFLYKLTGEMNWEYTNATTTQLLNINSGEWDTTLMQWAGVNPDWFGKPSLPGTQQGCWQTASGKEVPVVAVATHDTASAVLAAPLTNHDSAWLSSGTWSLMGFESLEPYNNDAALMLNITNEGGAEGRYRVLKNIMGLWLLQRVCSELSIEDLDSLIAEARVQTACRALINPNDPRFINPASMVCEIQNACVERGMPQPTNPAALARCIFDSLALFYRQVLQELEQVRGAPFRQLHIVGGGCQNPLLNQLCADACGIPVLAGPVEASTLGNVGCQLIACGEVRDVTHFRQLIKQKPFAQDFYQKPRNIELSQPAPALAGCWFLVTGSGKFFRNVQLDPADSLVLLRVSEDGRAYSIYWGLTNGGLPTSELASHFQSHAIRMKVSNGVDRVIMHCHATNFMSLSYVTELDSAVFTRLLWEGSTECLVVFPDGVGIVPWMVPGTDGIGDATAEKMASHSLVMWPFHGVFGAGPTLDETFGLIDTAEKSSEVVVKVLSMGGMRQSITTKELIALGERFNVKPWQAALDARHPYVA</sequence>
<keyword evidence="8" id="KW-0963">Cytoplasm</keyword>
<dbReference type="NCBIfam" id="TIGR02627">
    <property type="entry name" value="rhamnulo_kin"/>
    <property type="match status" value="1"/>
</dbReference>
<keyword evidence="11" id="KW-1185">Reference proteome</keyword>
<dbReference type="HAMAP" id="MF_00770">
    <property type="entry name" value="RhaD"/>
    <property type="match status" value="1"/>
</dbReference>
<dbReference type="SUPFAM" id="SSF53067">
    <property type="entry name" value="Actin-like ATPase domain"/>
    <property type="match status" value="2"/>
</dbReference>
<evidence type="ECO:0000313" key="11">
    <source>
        <dbReference type="Proteomes" id="UP001554567"/>
    </source>
</evidence>